<dbReference type="GO" id="GO:0016787">
    <property type="term" value="F:hydrolase activity"/>
    <property type="evidence" value="ECO:0007669"/>
    <property type="project" value="UniProtKB-KW"/>
</dbReference>
<keyword evidence="2" id="KW-1185">Reference proteome</keyword>
<dbReference type="Gene3D" id="3.40.630.40">
    <property type="entry name" value="Zn-dependent exopeptidases"/>
    <property type="match status" value="1"/>
</dbReference>
<dbReference type="KEGG" id="oar:OA238_c34330"/>
<dbReference type="STRING" id="391616.OA238_c34330"/>
<dbReference type="eggNOG" id="COG3931">
    <property type="taxonomic scope" value="Bacteria"/>
</dbReference>
<sequence>MNHLQRAIPHDPVLVLNPEGRSNVVVVCEHASRFIPPEFENLGLDDLVRQSHIAWDPGALGVAHGLAKCLDAKLIASNVSRLVVDCNRPPSARDAMPERGETMDVPGNMNLTAAQRDKRTSRYYDPFHASLGAAIAAIQDPIVVTVHSFTPIFHGTPRNVEIGILHDDDDRLANAMIQVAPSHTDLKVAINDPYGPKDGVTHTLKEHAIKVGHLNVMLEIGNDLIADAQSQDAMATCLAKWLSNALAILGVSEGVQC</sequence>
<dbReference type="RefSeq" id="WP_015496419.1">
    <property type="nucleotide sequence ID" value="NC_020908.1"/>
</dbReference>
<keyword evidence="1" id="KW-0378">Hydrolase</keyword>
<gene>
    <name evidence="1" type="ORF">OA238_c34330</name>
</gene>
<dbReference type="Pfam" id="PF05013">
    <property type="entry name" value="FGase"/>
    <property type="match status" value="1"/>
</dbReference>
<accession>M9RLF9</accession>
<dbReference type="EMBL" id="CP003742">
    <property type="protein sequence ID" value="AGI73409.1"/>
    <property type="molecule type" value="Genomic_DNA"/>
</dbReference>
<organism evidence="1 2">
    <name type="scientific">Octadecabacter arcticus 238</name>
    <dbReference type="NCBI Taxonomy" id="391616"/>
    <lineage>
        <taxon>Bacteria</taxon>
        <taxon>Pseudomonadati</taxon>
        <taxon>Pseudomonadota</taxon>
        <taxon>Alphaproteobacteria</taxon>
        <taxon>Rhodobacterales</taxon>
        <taxon>Roseobacteraceae</taxon>
        <taxon>Octadecabacter</taxon>
    </lineage>
</organism>
<dbReference type="Proteomes" id="UP000004688">
    <property type="component" value="Chromosome"/>
</dbReference>
<dbReference type="OrthoDB" id="9815326at2"/>
<dbReference type="InterPro" id="IPR011227">
    <property type="entry name" value="UCP029730"/>
</dbReference>
<reference evidence="1 2" key="1">
    <citation type="journal article" date="2013" name="PLoS ONE">
        <title>Poles Apart: Arctic and Antarctic Octadecabacter strains Share High Genome Plasticity and a New Type of Xanthorhodopsin.</title>
        <authorList>
            <person name="Vollmers J."/>
            <person name="Voget S."/>
            <person name="Dietrich S."/>
            <person name="Gollnow K."/>
            <person name="Smits M."/>
            <person name="Meyer K."/>
            <person name="Brinkhoff T."/>
            <person name="Simon M."/>
            <person name="Daniel R."/>
        </authorList>
    </citation>
    <scope>NUCLEOTIDE SEQUENCE [LARGE SCALE GENOMIC DNA]</scope>
    <source>
        <strain evidence="1 2">238</strain>
    </source>
</reference>
<dbReference type="InterPro" id="IPR007709">
    <property type="entry name" value="N-FG_amidohydro"/>
</dbReference>
<name>M9RLF9_9RHOB</name>
<proteinExistence type="predicted"/>
<dbReference type="SUPFAM" id="SSF53187">
    <property type="entry name" value="Zn-dependent exopeptidases"/>
    <property type="match status" value="1"/>
</dbReference>
<dbReference type="HOGENOM" id="CLU_079628_0_0_5"/>
<evidence type="ECO:0000313" key="2">
    <source>
        <dbReference type="Proteomes" id="UP000004688"/>
    </source>
</evidence>
<dbReference type="PIRSF" id="PIRSF029730">
    <property type="entry name" value="UCP029730"/>
    <property type="match status" value="1"/>
</dbReference>
<protein>
    <submittedName>
        <fullName evidence="1">Putative N-formylglutamate amidohydrolase</fullName>
    </submittedName>
</protein>
<evidence type="ECO:0000313" key="1">
    <source>
        <dbReference type="EMBL" id="AGI73409.1"/>
    </source>
</evidence>
<dbReference type="AlphaFoldDB" id="M9RLF9"/>